<dbReference type="InterPro" id="IPR004113">
    <property type="entry name" value="FAD-bd_oxidored_4_C"/>
</dbReference>
<evidence type="ECO:0000256" key="7">
    <source>
        <dbReference type="ARBA" id="ARBA00038897"/>
    </source>
</evidence>
<proteinExistence type="inferred from homology"/>
<keyword evidence="3" id="KW-0285">Flavoprotein</keyword>
<dbReference type="Gene3D" id="1.10.45.10">
    <property type="entry name" value="Vanillyl-alcohol Oxidase, Chain A, domain 4"/>
    <property type="match status" value="1"/>
</dbReference>
<gene>
    <name evidence="9" type="ORF">MW290_31905</name>
</gene>
<dbReference type="InterPro" id="IPR016166">
    <property type="entry name" value="FAD-bd_PCMH"/>
</dbReference>
<sequence length="473" mass="51078">MNAPLSPIAFDVDSRRPVPPEMVAALKARFGDRCSTARAVCEQHGRDESPIDVPPPEVVVYCESTEEVAAVVQLAHQHAVPVIPYGVGSSLEGHLLAVQGGVSIDLSRMNKLLRVNPEDLTVTVQAGVTRMQLNREIKDTGLFFPIDPGADATLGGMCATRASGTNAVRYGTMRENVLGLTVVTASGEVIHTGTRARKSSAGYDLTRLFVGSEGTLGVMTEVTLRLYPLPEAVSAAICFFPSIDAAVQTTIAIIQMGVPIARCELLDPNAVRAVNRHDKLTLREAPMLLMEFHGSEAGVAEQAATVQDIAREYGGEDFEWARTPEERTRLWTARHHAYLAALQMRPGCRAVTSDTCVPISRLAESINASVEEAEGAGLPYFIVGHVGDGNFHLAYLIDPHLPEERETAERLNLQMVERAIQLGGTCSGEHGVGLHKMGFLVTEAGEGAVEMMRTLKRALDPRNIMNPGKIFTL</sequence>
<reference evidence="9" key="1">
    <citation type="submission" date="2022-05" db="EMBL/GenBank/DDBJ databases">
        <title>An RpoN-dependent PEP-CTERM gene is involved in floc formation of an Aquincola tertiaricarbonis strain.</title>
        <authorList>
            <person name="Qiu D."/>
            <person name="Xia M."/>
        </authorList>
    </citation>
    <scope>NUCLEOTIDE SEQUENCE</scope>
    <source>
        <strain evidence="9">RN12</strain>
    </source>
</reference>
<dbReference type="SUPFAM" id="SSF55103">
    <property type="entry name" value="FAD-linked oxidases, C-terminal domain"/>
    <property type="match status" value="1"/>
</dbReference>
<evidence type="ECO:0000313" key="10">
    <source>
        <dbReference type="Proteomes" id="UP001056201"/>
    </source>
</evidence>
<dbReference type="PANTHER" id="PTHR11748:SF111">
    <property type="entry name" value="D-LACTATE DEHYDROGENASE, MITOCHONDRIAL-RELATED"/>
    <property type="match status" value="1"/>
</dbReference>
<dbReference type="Gene3D" id="3.30.70.2740">
    <property type="match status" value="1"/>
</dbReference>
<dbReference type="PROSITE" id="PS51387">
    <property type="entry name" value="FAD_PCMH"/>
    <property type="match status" value="1"/>
</dbReference>
<dbReference type="Pfam" id="PF02913">
    <property type="entry name" value="FAD-oxidase_C"/>
    <property type="match status" value="1"/>
</dbReference>
<evidence type="ECO:0000256" key="6">
    <source>
        <dbReference type="ARBA" id="ARBA00023002"/>
    </source>
</evidence>
<evidence type="ECO:0000256" key="4">
    <source>
        <dbReference type="ARBA" id="ARBA00022827"/>
    </source>
</evidence>
<dbReference type="InterPro" id="IPR016169">
    <property type="entry name" value="FAD-bd_PCMH_sub2"/>
</dbReference>
<feature type="domain" description="FAD-binding PCMH-type" evidence="8">
    <location>
        <begin position="51"/>
        <end position="229"/>
    </location>
</feature>
<dbReference type="RefSeq" id="WP_250198348.1">
    <property type="nucleotide sequence ID" value="NZ_CP097636.1"/>
</dbReference>
<keyword evidence="4" id="KW-0274">FAD</keyword>
<dbReference type="PANTHER" id="PTHR11748">
    <property type="entry name" value="D-LACTATE DEHYDROGENASE"/>
    <property type="match status" value="1"/>
</dbReference>
<dbReference type="Gene3D" id="3.30.465.10">
    <property type="match status" value="1"/>
</dbReference>
<dbReference type="Proteomes" id="UP001056201">
    <property type="component" value="Chromosome 2"/>
</dbReference>
<evidence type="ECO:0000256" key="2">
    <source>
        <dbReference type="ARBA" id="ARBA00008000"/>
    </source>
</evidence>
<evidence type="ECO:0000256" key="3">
    <source>
        <dbReference type="ARBA" id="ARBA00022630"/>
    </source>
</evidence>
<protein>
    <recommendedName>
        <fullName evidence="7">D-lactate dehydrogenase (cytochrome)</fullName>
        <ecNumber evidence="7">1.1.2.4</ecNumber>
    </recommendedName>
</protein>
<keyword evidence="5" id="KW-0809">Transit peptide</keyword>
<evidence type="ECO:0000256" key="1">
    <source>
        <dbReference type="ARBA" id="ARBA00001974"/>
    </source>
</evidence>
<organism evidence="9 10">
    <name type="scientific">Aquincola tertiaricarbonis</name>
    <dbReference type="NCBI Taxonomy" id="391953"/>
    <lineage>
        <taxon>Bacteria</taxon>
        <taxon>Pseudomonadati</taxon>
        <taxon>Pseudomonadota</taxon>
        <taxon>Betaproteobacteria</taxon>
        <taxon>Burkholderiales</taxon>
        <taxon>Sphaerotilaceae</taxon>
        <taxon>Aquincola</taxon>
    </lineage>
</organism>
<dbReference type="InterPro" id="IPR016164">
    <property type="entry name" value="FAD-linked_Oxase-like_C"/>
</dbReference>
<evidence type="ECO:0000313" key="9">
    <source>
        <dbReference type="EMBL" id="URI10141.1"/>
    </source>
</evidence>
<accession>A0ABY4S9W4</accession>
<dbReference type="InterPro" id="IPR016171">
    <property type="entry name" value="Vanillyl_alc_oxidase_C-sub2"/>
</dbReference>
<name>A0ABY4S9W4_AQUTE</name>
<comment type="cofactor">
    <cofactor evidence="1">
        <name>FAD</name>
        <dbReference type="ChEBI" id="CHEBI:57692"/>
    </cofactor>
</comment>
<keyword evidence="10" id="KW-1185">Reference proteome</keyword>
<keyword evidence="6" id="KW-0560">Oxidoreductase</keyword>
<dbReference type="EC" id="1.1.2.4" evidence="7"/>
<comment type="similarity">
    <text evidence="2">Belongs to the FAD-binding oxidoreductase/transferase type 4 family.</text>
</comment>
<dbReference type="EMBL" id="CP097636">
    <property type="protein sequence ID" value="URI10141.1"/>
    <property type="molecule type" value="Genomic_DNA"/>
</dbReference>
<dbReference type="InterPro" id="IPR036318">
    <property type="entry name" value="FAD-bd_PCMH-like_sf"/>
</dbReference>
<evidence type="ECO:0000259" key="8">
    <source>
        <dbReference type="PROSITE" id="PS51387"/>
    </source>
</evidence>
<dbReference type="Pfam" id="PF01565">
    <property type="entry name" value="FAD_binding_4"/>
    <property type="match status" value="1"/>
</dbReference>
<evidence type="ECO:0000256" key="5">
    <source>
        <dbReference type="ARBA" id="ARBA00022946"/>
    </source>
</evidence>
<dbReference type="SUPFAM" id="SSF56176">
    <property type="entry name" value="FAD-binding/transporter-associated domain-like"/>
    <property type="match status" value="1"/>
</dbReference>
<dbReference type="InterPro" id="IPR006094">
    <property type="entry name" value="Oxid_FAD_bind_N"/>
</dbReference>